<keyword evidence="1" id="KW-0812">Transmembrane</keyword>
<keyword evidence="3" id="KW-1185">Reference proteome</keyword>
<feature type="transmembrane region" description="Helical" evidence="1">
    <location>
        <begin position="71"/>
        <end position="90"/>
    </location>
</feature>
<feature type="transmembrane region" description="Helical" evidence="1">
    <location>
        <begin position="102"/>
        <end position="120"/>
    </location>
</feature>
<keyword evidence="1" id="KW-0472">Membrane</keyword>
<comment type="caution">
    <text evidence="2">The sequence shown here is derived from an EMBL/GenBank/DDBJ whole genome shotgun (WGS) entry which is preliminary data.</text>
</comment>
<reference evidence="2 3" key="1">
    <citation type="journal article" date="2019" name="Int. J. Syst. Evol. Microbiol.">
        <title>The Global Catalogue of Microorganisms (GCM) 10K type strain sequencing project: providing services to taxonomists for standard genome sequencing and annotation.</title>
        <authorList>
            <consortium name="The Broad Institute Genomics Platform"/>
            <consortium name="The Broad Institute Genome Sequencing Center for Infectious Disease"/>
            <person name="Wu L."/>
            <person name="Ma J."/>
        </authorList>
    </citation>
    <scope>NUCLEOTIDE SEQUENCE [LARGE SCALE GENOMIC DNA]</scope>
    <source>
        <strain evidence="2 3">JCM 6485</strain>
    </source>
</reference>
<accession>A0ABN1LK37</accession>
<name>A0ABN1LK37_9CLOT</name>
<evidence type="ECO:0000313" key="2">
    <source>
        <dbReference type="EMBL" id="GAA0856996.1"/>
    </source>
</evidence>
<evidence type="ECO:0000313" key="3">
    <source>
        <dbReference type="Proteomes" id="UP001501764"/>
    </source>
</evidence>
<proteinExistence type="predicted"/>
<feature type="transmembrane region" description="Helical" evidence="1">
    <location>
        <begin position="126"/>
        <end position="148"/>
    </location>
</feature>
<feature type="transmembrane region" description="Helical" evidence="1">
    <location>
        <begin position="168"/>
        <end position="186"/>
    </location>
</feature>
<feature type="transmembrane region" description="Helical" evidence="1">
    <location>
        <begin position="43"/>
        <end position="65"/>
    </location>
</feature>
<evidence type="ECO:0000256" key="1">
    <source>
        <dbReference type="SAM" id="Phobius"/>
    </source>
</evidence>
<dbReference type="EMBL" id="BAAACO010000001">
    <property type="protein sequence ID" value="GAA0856996.1"/>
    <property type="molecule type" value="Genomic_DNA"/>
</dbReference>
<organism evidence="2 3">
    <name type="scientific">Clostridium nitritogenes</name>
    <dbReference type="NCBI Taxonomy" id="83340"/>
    <lineage>
        <taxon>Bacteria</taxon>
        <taxon>Bacillati</taxon>
        <taxon>Bacillota</taxon>
        <taxon>Clostridia</taxon>
        <taxon>Eubacteriales</taxon>
        <taxon>Clostridiaceae</taxon>
        <taxon>Clostridium</taxon>
    </lineage>
</organism>
<gene>
    <name evidence="2" type="ORF">GCM10008916_08890</name>
</gene>
<protein>
    <submittedName>
        <fullName evidence="2">Uncharacterized protein</fullName>
    </submittedName>
</protein>
<keyword evidence="1" id="KW-1133">Transmembrane helix</keyword>
<sequence length="191" mass="21941">MTLLLFNILDFIRINYRLGCEKMTKKEKKITFSEEIDSKITGFAMVLAFLTWGIFLLLCPNYFGSIVATTIIRWVFIIIGALGLVAELTNDKKSNIKGLDDFFGGMICIGIWISIFIFINNLWMNIFSFVFFCFGSFCIYEGTIKIIYSSIQNIKKQEESKKGIFTDILLFLTKVASLILVILQIIEVFKK</sequence>
<dbReference type="Proteomes" id="UP001501764">
    <property type="component" value="Unassembled WGS sequence"/>
</dbReference>